<gene>
    <name evidence="4" type="ORF">SXIM_12650</name>
</gene>
<dbReference type="SUPFAM" id="SSF47090">
    <property type="entry name" value="PGBD-like"/>
    <property type="match status" value="1"/>
</dbReference>
<protein>
    <submittedName>
        <fullName evidence="4">Peptidoglycan-binding membrane protein</fullName>
    </submittedName>
</protein>
<evidence type="ECO:0000256" key="1">
    <source>
        <dbReference type="SAM" id="MobiDB-lite"/>
    </source>
</evidence>
<keyword evidence="2" id="KW-0812">Transmembrane</keyword>
<feature type="compositionally biased region" description="Low complexity" evidence="1">
    <location>
        <begin position="101"/>
        <end position="114"/>
    </location>
</feature>
<dbReference type="Gene3D" id="1.10.101.10">
    <property type="entry name" value="PGBD-like superfamily/PGBD"/>
    <property type="match status" value="1"/>
</dbReference>
<organism evidence="4 5">
    <name type="scientific">Streptomyces xiamenensis</name>
    <dbReference type="NCBI Taxonomy" id="408015"/>
    <lineage>
        <taxon>Bacteria</taxon>
        <taxon>Bacillati</taxon>
        <taxon>Actinomycetota</taxon>
        <taxon>Actinomycetes</taxon>
        <taxon>Kitasatosporales</taxon>
        <taxon>Streptomycetaceae</taxon>
        <taxon>Streptomyces</taxon>
    </lineage>
</organism>
<feature type="transmembrane region" description="Helical" evidence="2">
    <location>
        <begin position="24"/>
        <end position="47"/>
    </location>
</feature>
<sequence>MPLQATPETRAQGAHRKPRQRTRAVAAAGGAMAAAVVGCTALAASLMGGQGRTNEALEKSQDGPMISLPDGDPLPDGGVLPDGGDRWEYGPRPGPTPSPSPATGTGTGTESDAGNGTGTGRDTDDGTVPVPQPPPVTETGEPSPPAEPAPPPAPENPGEPPEETLPSEPLPSPDPPGGVLREGDTGEQVVELQQRLLQLGWVYDGPAHGTYDERTADAVARFQMAYGVQGDEWGVYGVNTRQSLERHTAL</sequence>
<evidence type="ECO:0000313" key="4">
    <source>
        <dbReference type="EMBL" id="AKG42649.1"/>
    </source>
</evidence>
<keyword evidence="2" id="KW-1133">Transmembrane helix</keyword>
<dbReference type="Pfam" id="PF01471">
    <property type="entry name" value="PG_binding_1"/>
    <property type="match status" value="1"/>
</dbReference>
<reference evidence="4" key="1">
    <citation type="submission" date="2019-08" db="EMBL/GenBank/DDBJ databases">
        <title>Complete genome sequence of a mangrove-derived Streptomyces xiamenensis.</title>
        <authorList>
            <person name="Xu J."/>
        </authorList>
    </citation>
    <scope>NUCLEOTIDE SEQUENCE</scope>
    <source>
        <strain evidence="4">318</strain>
    </source>
</reference>
<dbReference type="Proteomes" id="UP000034034">
    <property type="component" value="Chromosome"/>
</dbReference>
<evidence type="ECO:0000256" key="2">
    <source>
        <dbReference type="SAM" id="Phobius"/>
    </source>
</evidence>
<feature type="compositionally biased region" description="Low complexity" evidence="1">
    <location>
        <begin position="68"/>
        <end position="79"/>
    </location>
</feature>
<accession>A0A0F7FRH0</accession>
<keyword evidence="5" id="KW-1185">Reference proteome</keyword>
<dbReference type="InterPro" id="IPR036366">
    <property type="entry name" value="PGBDSf"/>
</dbReference>
<evidence type="ECO:0000313" key="5">
    <source>
        <dbReference type="Proteomes" id="UP000034034"/>
    </source>
</evidence>
<dbReference type="HOGENOM" id="CLU_1110927_0_0_11"/>
<dbReference type="KEGG" id="sxi:SXIM_12650"/>
<feature type="compositionally biased region" description="Pro residues" evidence="1">
    <location>
        <begin position="130"/>
        <end position="159"/>
    </location>
</feature>
<feature type="compositionally biased region" description="Basic residues" evidence="1">
    <location>
        <begin position="13"/>
        <end position="22"/>
    </location>
</feature>
<dbReference type="STRING" id="408015.SXIM_12650"/>
<feature type="region of interest" description="Disordered" evidence="1">
    <location>
        <begin position="51"/>
        <end position="187"/>
    </location>
</feature>
<dbReference type="PATRIC" id="fig|408015.6.peg.1299"/>
<dbReference type="AlphaFoldDB" id="A0A0F7FRH0"/>
<feature type="domain" description="Peptidoglycan binding-like" evidence="3">
    <location>
        <begin position="185"/>
        <end position="244"/>
    </location>
</feature>
<evidence type="ECO:0000259" key="3">
    <source>
        <dbReference type="Pfam" id="PF01471"/>
    </source>
</evidence>
<name>A0A0F7FRH0_9ACTN</name>
<dbReference type="InterPro" id="IPR002477">
    <property type="entry name" value="Peptidoglycan-bd-like"/>
</dbReference>
<keyword evidence="2" id="KW-0472">Membrane</keyword>
<feature type="region of interest" description="Disordered" evidence="1">
    <location>
        <begin position="1"/>
        <end position="25"/>
    </location>
</feature>
<proteinExistence type="predicted"/>
<dbReference type="EMBL" id="CP009922">
    <property type="protein sequence ID" value="AKG42649.1"/>
    <property type="molecule type" value="Genomic_DNA"/>
</dbReference>
<dbReference type="InterPro" id="IPR036365">
    <property type="entry name" value="PGBD-like_sf"/>
</dbReference>